<reference evidence="1" key="1">
    <citation type="submission" date="2014-09" db="EMBL/GenBank/DDBJ databases">
        <authorList>
            <person name="Magalhaes I.L.F."/>
            <person name="Oliveira U."/>
            <person name="Santos F.R."/>
            <person name="Vidigal T.H.D.A."/>
            <person name="Brescovit A.D."/>
            <person name="Santos A.J."/>
        </authorList>
    </citation>
    <scope>NUCLEOTIDE SEQUENCE</scope>
    <source>
        <tissue evidence="1">Shoot tissue taken approximately 20 cm above the soil surface</tissue>
    </source>
</reference>
<proteinExistence type="predicted"/>
<sequence>MKHHGSALSPYILALLMDEPIHLEMLVHEQIFCENLIDLVG</sequence>
<dbReference type="AlphaFoldDB" id="A0A0A9FYN0"/>
<name>A0A0A9FYN0_ARUDO</name>
<dbReference type="EMBL" id="GBRH01182485">
    <property type="protein sequence ID" value="JAE15411.1"/>
    <property type="molecule type" value="Transcribed_RNA"/>
</dbReference>
<evidence type="ECO:0000313" key="1">
    <source>
        <dbReference type="EMBL" id="JAE15411.1"/>
    </source>
</evidence>
<accession>A0A0A9FYN0</accession>
<reference evidence="1" key="2">
    <citation type="journal article" date="2015" name="Data Brief">
        <title>Shoot transcriptome of the giant reed, Arundo donax.</title>
        <authorList>
            <person name="Barrero R.A."/>
            <person name="Guerrero F.D."/>
            <person name="Moolhuijzen P."/>
            <person name="Goolsby J.A."/>
            <person name="Tidwell J."/>
            <person name="Bellgard S.E."/>
            <person name="Bellgard M.I."/>
        </authorList>
    </citation>
    <scope>NUCLEOTIDE SEQUENCE</scope>
    <source>
        <tissue evidence="1">Shoot tissue taken approximately 20 cm above the soil surface</tissue>
    </source>
</reference>
<protein>
    <submittedName>
        <fullName evidence="1">Uncharacterized protein</fullName>
    </submittedName>
</protein>
<organism evidence="1">
    <name type="scientific">Arundo donax</name>
    <name type="common">Giant reed</name>
    <name type="synonym">Donax arundinaceus</name>
    <dbReference type="NCBI Taxonomy" id="35708"/>
    <lineage>
        <taxon>Eukaryota</taxon>
        <taxon>Viridiplantae</taxon>
        <taxon>Streptophyta</taxon>
        <taxon>Embryophyta</taxon>
        <taxon>Tracheophyta</taxon>
        <taxon>Spermatophyta</taxon>
        <taxon>Magnoliopsida</taxon>
        <taxon>Liliopsida</taxon>
        <taxon>Poales</taxon>
        <taxon>Poaceae</taxon>
        <taxon>PACMAD clade</taxon>
        <taxon>Arundinoideae</taxon>
        <taxon>Arundineae</taxon>
        <taxon>Arundo</taxon>
    </lineage>
</organism>